<dbReference type="EMBL" id="JAACJL010000001">
    <property type="protein sequence ID" value="KAF4623247.1"/>
    <property type="molecule type" value="Genomic_DNA"/>
</dbReference>
<feature type="transmembrane region" description="Helical" evidence="2">
    <location>
        <begin position="50"/>
        <end position="76"/>
    </location>
</feature>
<proteinExistence type="predicted"/>
<gene>
    <name evidence="3" type="ORF">D9613_002330</name>
</gene>
<evidence type="ECO:0000256" key="1">
    <source>
        <dbReference type="SAM" id="MobiDB-lite"/>
    </source>
</evidence>
<evidence type="ECO:0000313" key="3">
    <source>
        <dbReference type="EMBL" id="KAF4623247.1"/>
    </source>
</evidence>
<keyword evidence="2" id="KW-1133">Transmembrane helix</keyword>
<evidence type="ECO:0008006" key="5">
    <source>
        <dbReference type="Google" id="ProtNLM"/>
    </source>
</evidence>
<protein>
    <recommendedName>
        <fullName evidence="5">MARVEL domain-containing protein</fullName>
    </recommendedName>
</protein>
<dbReference type="Proteomes" id="UP000521872">
    <property type="component" value="Unassembled WGS sequence"/>
</dbReference>
<comment type="caution">
    <text evidence="3">The sequence shown here is derived from an EMBL/GenBank/DDBJ whole genome shotgun (WGS) entry which is preliminary data.</text>
</comment>
<reference evidence="3 4" key="1">
    <citation type="submission" date="2019-12" db="EMBL/GenBank/DDBJ databases">
        <authorList>
            <person name="Floudas D."/>
            <person name="Bentzer J."/>
            <person name="Ahren D."/>
            <person name="Johansson T."/>
            <person name="Persson P."/>
            <person name="Tunlid A."/>
        </authorList>
    </citation>
    <scope>NUCLEOTIDE SEQUENCE [LARGE SCALE GENOMIC DNA]</scope>
    <source>
        <strain evidence="3 4">CBS 102.39</strain>
    </source>
</reference>
<keyword evidence="2" id="KW-0812">Transmembrane</keyword>
<organism evidence="3 4">
    <name type="scientific">Agrocybe pediades</name>
    <dbReference type="NCBI Taxonomy" id="84607"/>
    <lineage>
        <taxon>Eukaryota</taxon>
        <taxon>Fungi</taxon>
        <taxon>Dikarya</taxon>
        <taxon>Basidiomycota</taxon>
        <taxon>Agaricomycotina</taxon>
        <taxon>Agaricomycetes</taxon>
        <taxon>Agaricomycetidae</taxon>
        <taxon>Agaricales</taxon>
        <taxon>Agaricineae</taxon>
        <taxon>Strophariaceae</taxon>
        <taxon>Agrocybe</taxon>
    </lineage>
</organism>
<name>A0A8H4VV20_9AGAR</name>
<feature type="compositionally biased region" description="Low complexity" evidence="1">
    <location>
        <begin position="193"/>
        <end position="222"/>
    </location>
</feature>
<keyword evidence="2" id="KW-0472">Membrane</keyword>
<feature type="region of interest" description="Disordered" evidence="1">
    <location>
        <begin position="160"/>
        <end position="222"/>
    </location>
</feature>
<feature type="transmembrane region" description="Helical" evidence="2">
    <location>
        <begin position="88"/>
        <end position="110"/>
    </location>
</feature>
<keyword evidence="4" id="KW-1185">Reference proteome</keyword>
<accession>A0A8H4VV20</accession>
<feature type="transmembrane region" description="Helical" evidence="2">
    <location>
        <begin position="7"/>
        <end position="30"/>
    </location>
</feature>
<sequence length="222" mass="24693">MFHILRLLNWILIFMCSVVLLGLTAWRIHYTKTLAMGDILTTRSHFFDPIIAELLATSILGFLFSLWFISAIMARVGRGPLGRYSSELASLFILFVMFLVGAAITTHKWSNLKFCRGSFKVCRMLETIKAFSHILWILSLLGMLYTFLNMRQRRHAVNGPVHGRDTYDNGTYPETRQTRTTTTTTTAYNNPNVTSTSAATTGHTTAAPVTGTTGTTGTTAVA</sequence>
<evidence type="ECO:0000313" key="4">
    <source>
        <dbReference type="Proteomes" id="UP000521872"/>
    </source>
</evidence>
<evidence type="ECO:0000256" key="2">
    <source>
        <dbReference type="SAM" id="Phobius"/>
    </source>
</evidence>
<dbReference type="AlphaFoldDB" id="A0A8H4VV20"/>
<feature type="transmembrane region" description="Helical" evidence="2">
    <location>
        <begin position="130"/>
        <end position="148"/>
    </location>
</feature>